<evidence type="ECO:0000256" key="1">
    <source>
        <dbReference type="SAM" id="MobiDB-lite"/>
    </source>
</evidence>
<proteinExistence type="predicted"/>
<organism evidence="3">
    <name type="scientific">bioreactor metagenome</name>
    <dbReference type="NCBI Taxonomy" id="1076179"/>
    <lineage>
        <taxon>unclassified sequences</taxon>
        <taxon>metagenomes</taxon>
        <taxon>ecological metagenomes</taxon>
    </lineage>
</organism>
<dbReference type="EMBL" id="VSSQ01045866">
    <property type="protein sequence ID" value="MPM99793.1"/>
    <property type="molecule type" value="Genomic_DNA"/>
</dbReference>
<comment type="caution">
    <text evidence="3">The sequence shown here is derived from an EMBL/GenBank/DDBJ whole genome shotgun (WGS) entry which is preliminary data.</text>
</comment>
<feature type="domain" description="PASTA" evidence="2">
    <location>
        <begin position="145"/>
        <end position="214"/>
    </location>
</feature>
<feature type="compositionally biased region" description="Low complexity" evidence="1">
    <location>
        <begin position="270"/>
        <end position="295"/>
    </location>
</feature>
<feature type="compositionally biased region" description="Low complexity" evidence="1">
    <location>
        <begin position="219"/>
        <end position="260"/>
    </location>
</feature>
<reference evidence="3" key="1">
    <citation type="submission" date="2019-08" db="EMBL/GenBank/DDBJ databases">
        <authorList>
            <person name="Kucharzyk K."/>
            <person name="Murdoch R.W."/>
            <person name="Higgins S."/>
            <person name="Loffler F."/>
        </authorList>
    </citation>
    <scope>NUCLEOTIDE SEQUENCE</scope>
</reference>
<name>A0A645EGA5_9ZZZZ</name>
<feature type="domain" description="PASTA" evidence="2">
    <location>
        <begin position="10"/>
        <end position="75"/>
    </location>
</feature>
<evidence type="ECO:0000313" key="3">
    <source>
        <dbReference type="EMBL" id="MPM99793.1"/>
    </source>
</evidence>
<dbReference type="CDD" id="cd06577">
    <property type="entry name" value="PASTA_pknB"/>
    <property type="match status" value="3"/>
</dbReference>
<dbReference type="PROSITE" id="PS51178">
    <property type="entry name" value="PASTA"/>
    <property type="match status" value="3"/>
</dbReference>
<evidence type="ECO:0000259" key="2">
    <source>
        <dbReference type="PROSITE" id="PS51178"/>
    </source>
</evidence>
<protein>
    <recommendedName>
        <fullName evidence="2">PASTA domain-containing protein</fullName>
    </recommendedName>
</protein>
<dbReference type="AlphaFoldDB" id="A0A645EGA5"/>
<accession>A0A645EGA5</accession>
<dbReference type="Pfam" id="PF03793">
    <property type="entry name" value="PASTA"/>
    <property type="match status" value="3"/>
</dbReference>
<dbReference type="SMART" id="SM00740">
    <property type="entry name" value="PASTA"/>
    <property type="match status" value="3"/>
</dbReference>
<dbReference type="InterPro" id="IPR005543">
    <property type="entry name" value="PASTA_dom"/>
</dbReference>
<feature type="region of interest" description="Disordered" evidence="1">
    <location>
        <begin position="213"/>
        <end position="295"/>
    </location>
</feature>
<feature type="domain" description="PASTA" evidence="2">
    <location>
        <begin position="76"/>
        <end position="144"/>
    </location>
</feature>
<dbReference type="Gene3D" id="3.30.10.20">
    <property type="match status" value="3"/>
</dbReference>
<sequence>MFGNNSSIVNKDKTVPSFVTMNYDEASENAKDLGITLVKGATVESTEEKDQILSQDIEEGTAITKGMEIIVTVSSGAETYKLPDVVGYSEADAISKITKELPNANIVLEYKSDDKSTEGSVIKQSPEGNSDVMESVDVVLTICRDESSLNAVVPNVVGLPEADAKEKIVSSGLTVGNVSNTTSTTVAKGYVITQTATPGEEILKSSTIDIVVSSGRPASSSGSSSNSNNSGNSNSNQSPSGNSTSPSNNTPPSNTQPSGTDSEDDMPTIGSMGSDTTNNTNGDTSGTTNSSTANQ</sequence>
<gene>
    <name evidence="3" type="ORF">SDC9_146987</name>
</gene>